<feature type="transmembrane region" description="Helical" evidence="1">
    <location>
        <begin position="78"/>
        <end position="97"/>
    </location>
</feature>
<reference evidence="2 3" key="1">
    <citation type="journal article" date="2016" name="Nat. Commun.">
        <title>Thousands of microbial genomes shed light on interconnected biogeochemical processes in an aquifer system.</title>
        <authorList>
            <person name="Anantharaman K."/>
            <person name="Brown C.T."/>
            <person name="Hug L.A."/>
            <person name="Sharon I."/>
            <person name="Castelle C.J."/>
            <person name="Probst A.J."/>
            <person name="Thomas B.C."/>
            <person name="Singh A."/>
            <person name="Wilkins M.J."/>
            <person name="Karaoz U."/>
            <person name="Brodie E.L."/>
            <person name="Williams K.H."/>
            <person name="Hubbard S.S."/>
            <person name="Banfield J.F."/>
        </authorList>
    </citation>
    <scope>NUCLEOTIDE SEQUENCE [LARGE SCALE GENOMIC DNA]</scope>
</reference>
<feature type="transmembrane region" description="Helical" evidence="1">
    <location>
        <begin position="131"/>
        <end position="148"/>
    </location>
</feature>
<evidence type="ECO:0000313" key="2">
    <source>
        <dbReference type="EMBL" id="OGG26146.1"/>
    </source>
</evidence>
<sequence length="537" mass="61519">MNKSLYRFILYFLIANIFLVLAYLPLMVKNARVPSNRFNPLVSTWAHDYYLYLSVITQGKNGFWLYHDPYTTEPTKSGIFYIFYIGAGKIASIFNLSSPVTYHLSSIISAELFIILTYVLASQIVGPKTGFWAGIMALSGTFAPLIFFEKTAAFPIGVNFDALERLIDIPHYIFGQAMLLASVISLIYFFRSSKLEYIIQTAIFSFIGGIILPSSLLPLIFALPLILIILYRNTYLGILNRKFVLNITSGIIITMLSSALAALLVKLQEKQGFPWNIWTDWNIARWNLYEPHFNSYLFLSFGILPILAIPSMIKFIKSKTIEKNYIVIWALLPYLLLPFVDLLQIPKIRLIQEAPFLPFAILASTTIFSTISFQRKNIFRLILIIFFLSTTLPVSLSLLTTRINQSRKESFSRSNNHIYIPNQEYSAISYIAQNLPINSIILANQRMGSIIPAFTPVVSFLGHQNQTKNFSQKLLETEAFYKDLQNEVQTKNFLITNKINYVYFGLDENELVSEKFSFSFLKPIFNNQNIILYQVNL</sequence>
<organism evidence="2 3">
    <name type="scientific">Candidatus Gottesmanbacteria bacterium RIFCSPLOWO2_01_FULL_39_12b</name>
    <dbReference type="NCBI Taxonomy" id="1798388"/>
    <lineage>
        <taxon>Bacteria</taxon>
        <taxon>Candidatus Gottesmaniibacteriota</taxon>
    </lineage>
</organism>
<feature type="transmembrane region" description="Helical" evidence="1">
    <location>
        <begin position="325"/>
        <end position="344"/>
    </location>
</feature>
<feature type="transmembrane region" description="Helical" evidence="1">
    <location>
        <begin position="169"/>
        <end position="190"/>
    </location>
</feature>
<feature type="transmembrane region" description="Helical" evidence="1">
    <location>
        <begin position="6"/>
        <end position="28"/>
    </location>
</feature>
<evidence type="ECO:0000313" key="3">
    <source>
        <dbReference type="Proteomes" id="UP000176609"/>
    </source>
</evidence>
<keyword evidence="1" id="KW-0812">Transmembrane</keyword>
<feature type="transmembrane region" description="Helical" evidence="1">
    <location>
        <begin position="243"/>
        <end position="265"/>
    </location>
</feature>
<protein>
    <recommendedName>
        <fullName evidence="4">Glycosyltransferase RgtA/B/C/D-like domain-containing protein</fullName>
    </recommendedName>
</protein>
<feature type="transmembrane region" description="Helical" evidence="1">
    <location>
        <begin position="295"/>
        <end position="313"/>
    </location>
</feature>
<keyword evidence="1" id="KW-1133">Transmembrane helix</keyword>
<evidence type="ECO:0000256" key="1">
    <source>
        <dbReference type="SAM" id="Phobius"/>
    </source>
</evidence>
<evidence type="ECO:0008006" key="4">
    <source>
        <dbReference type="Google" id="ProtNLM"/>
    </source>
</evidence>
<dbReference type="AlphaFoldDB" id="A0A1F6AN85"/>
<feature type="transmembrane region" description="Helical" evidence="1">
    <location>
        <begin position="104"/>
        <end position="125"/>
    </location>
</feature>
<accession>A0A1F6AN85</accession>
<feature type="transmembrane region" description="Helical" evidence="1">
    <location>
        <begin position="356"/>
        <end position="374"/>
    </location>
</feature>
<keyword evidence="1" id="KW-0472">Membrane</keyword>
<feature type="transmembrane region" description="Helical" evidence="1">
    <location>
        <begin position="202"/>
        <end position="231"/>
    </location>
</feature>
<comment type="caution">
    <text evidence="2">The sequence shown here is derived from an EMBL/GenBank/DDBJ whole genome shotgun (WGS) entry which is preliminary data.</text>
</comment>
<gene>
    <name evidence="2" type="ORF">A2960_04090</name>
</gene>
<dbReference type="Proteomes" id="UP000176609">
    <property type="component" value="Unassembled WGS sequence"/>
</dbReference>
<name>A0A1F6AN85_9BACT</name>
<feature type="transmembrane region" description="Helical" evidence="1">
    <location>
        <begin position="381"/>
        <end position="399"/>
    </location>
</feature>
<proteinExistence type="predicted"/>
<dbReference type="EMBL" id="MFJR01000013">
    <property type="protein sequence ID" value="OGG26146.1"/>
    <property type="molecule type" value="Genomic_DNA"/>
</dbReference>